<evidence type="ECO:0000256" key="4">
    <source>
        <dbReference type="ARBA" id="ARBA00023157"/>
    </source>
</evidence>
<dbReference type="Pfam" id="PF23106">
    <property type="entry name" value="EGF_Teneurin"/>
    <property type="match status" value="1"/>
</dbReference>
<accession>A0AAF3EPE5</accession>
<proteinExistence type="predicted"/>
<dbReference type="InterPro" id="IPR051022">
    <property type="entry name" value="Notch_Cell-Fate_Det"/>
</dbReference>
<feature type="disulfide bond" evidence="5">
    <location>
        <begin position="140"/>
        <end position="149"/>
    </location>
</feature>
<feature type="domain" description="EGF-like" evidence="6">
    <location>
        <begin position="114"/>
        <end position="150"/>
    </location>
</feature>
<dbReference type="Proteomes" id="UP000887575">
    <property type="component" value="Unassembled WGS sequence"/>
</dbReference>
<evidence type="ECO:0000313" key="8">
    <source>
        <dbReference type="WBParaSite" id="MBELARI_LOCUS15947"/>
    </source>
</evidence>
<keyword evidence="4 5" id="KW-1015">Disulfide bond</keyword>
<dbReference type="PANTHER" id="PTHR24049:SF22">
    <property type="entry name" value="DROSOPHILA CRUMBS HOMOLOG"/>
    <property type="match status" value="1"/>
</dbReference>
<dbReference type="SUPFAM" id="SSF57196">
    <property type="entry name" value="EGF/Laminin"/>
    <property type="match status" value="6"/>
</dbReference>
<evidence type="ECO:0000256" key="1">
    <source>
        <dbReference type="ARBA" id="ARBA00022536"/>
    </source>
</evidence>
<evidence type="ECO:0000259" key="6">
    <source>
        <dbReference type="PROSITE" id="PS50026"/>
    </source>
</evidence>
<dbReference type="PANTHER" id="PTHR24049">
    <property type="entry name" value="CRUMBS FAMILY MEMBER"/>
    <property type="match status" value="1"/>
</dbReference>
<keyword evidence="7" id="KW-1185">Reference proteome</keyword>
<dbReference type="GO" id="GO:0045197">
    <property type="term" value="P:establishment or maintenance of epithelial cell apical/basal polarity"/>
    <property type="evidence" value="ECO:0007669"/>
    <property type="project" value="TreeGrafter"/>
</dbReference>
<dbReference type="InterPro" id="IPR001881">
    <property type="entry name" value="EGF-like_Ca-bd_dom"/>
</dbReference>
<dbReference type="WBParaSite" id="MBELARI_LOCUS15947">
    <property type="protein sequence ID" value="MBELARI_LOCUS15947"/>
    <property type="gene ID" value="MBELARI_LOCUS15947"/>
</dbReference>
<dbReference type="Gene3D" id="2.10.25.10">
    <property type="entry name" value="Laminin"/>
    <property type="match status" value="3"/>
</dbReference>
<protein>
    <recommendedName>
        <fullName evidence="6">EGF-like domain-containing protein</fullName>
    </recommendedName>
</protein>
<dbReference type="GO" id="GO:0007157">
    <property type="term" value="P:heterophilic cell-cell adhesion via plasma membrane cell adhesion molecules"/>
    <property type="evidence" value="ECO:0007669"/>
    <property type="project" value="TreeGrafter"/>
</dbReference>
<dbReference type="AlphaFoldDB" id="A0AAF3EPE5"/>
<dbReference type="CDD" id="cd00054">
    <property type="entry name" value="EGF_CA"/>
    <property type="match status" value="1"/>
</dbReference>
<feature type="domain" description="EGF-like" evidence="6">
    <location>
        <begin position="244"/>
        <end position="280"/>
    </location>
</feature>
<organism evidence="7 8">
    <name type="scientific">Mesorhabditis belari</name>
    <dbReference type="NCBI Taxonomy" id="2138241"/>
    <lineage>
        <taxon>Eukaryota</taxon>
        <taxon>Metazoa</taxon>
        <taxon>Ecdysozoa</taxon>
        <taxon>Nematoda</taxon>
        <taxon>Chromadorea</taxon>
        <taxon>Rhabditida</taxon>
        <taxon>Rhabditina</taxon>
        <taxon>Rhabditomorpha</taxon>
        <taxon>Rhabditoidea</taxon>
        <taxon>Rhabditidae</taxon>
        <taxon>Mesorhabditinae</taxon>
        <taxon>Mesorhabditis</taxon>
    </lineage>
</organism>
<feature type="disulfide bond" evidence="5">
    <location>
        <begin position="358"/>
        <end position="367"/>
    </location>
</feature>
<dbReference type="PROSITE" id="PS00022">
    <property type="entry name" value="EGF_1"/>
    <property type="match status" value="7"/>
</dbReference>
<reference evidence="8" key="1">
    <citation type="submission" date="2024-02" db="UniProtKB">
        <authorList>
            <consortium name="WormBaseParasite"/>
        </authorList>
    </citation>
    <scope>IDENTIFICATION</scope>
</reference>
<keyword evidence="2" id="KW-0732">Signal</keyword>
<dbReference type="PROSITE" id="PS01186">
    <property type="entry name" value="EGF_2"/>
    <property type="match status" value="6"/>
</dbReference>
<evidence type="ECO:0000313" key="7">
    <source>
        <dbReference type="Proteomes" id="UP000887575"/>
    </source>
</evidence>
<evidence type="ECO:0000256" key="2">
    <source>
        <dbReference type="ARBA" id="ARBA00022729"/>
    </source>
</evidence>
<name>A0AAF3EPE5_9BILA</name>
<dbReference type="SMART" id="SM00181">
    <property type="entry name" value="EGF"/>
    <property type="match status" value="7"/>
</dbReference>
<keyword evidence="3" id="KW-0677">Repeat</keyword>
<feature type="disulfide bond" evidence="5">
    <location>
        <begin position="192"/>
        <end position="201"/>
    </location>
</feature>
<feature type="domain" description="EGF-like" evidence="6">
    <location>
        <begin position="166"/>
        <end position="202"/>
    </location>
</feature>
<dbReference type="Pfam" id="PF00008">
    <property type="entry name" value="EGF"/>
    <property type="match status" value="1"/>
</dbReference>
<feature type="domain" description="EGF-like" evidence="6">
    <location>
        <begin position="5"/>
        <end position="41"/>
    </location>
</feature>
<sequence length="377" mass="38311">MQLPGLTLCDRMDCSGRGTCLGAKAAPLCLCDPGVLGMKCESSFGSGGLNNFLPGLGGNGLGLDLFGGLGGLGGLGALGGGPKLGFEGLPGLPGLGNLGGLGGNGLGSIFSQPVDGICTATDCNGRGVCVGLKAFPVCLCHLGYIGLRCENQMEELKFLNQDIPGSATPCTAADCNNKGVCLGTKGSYVCACNIGYTGARCEKTPYPLCDPTDCNNNGLCIGTKKSYFCACHLGYSGQRCETISGTPCDNNDCSQSGICIGSKQLHFCLCGLGYLGKDCETRLGFDLRPANALTNPFCEISDCGGNGICIGTKLAPVCLCNLGFSGLRCEIEPICNSGLQCGGNGLCVGSSKNFNCLCNLGFSGPNCLQRTGNGIFG</sequence>
<feature type="domain" description="EGF-like" evidence="6">
    <location>
        <begin position="294"/>
        <end position="330"/>
    </location>
</feature>
<dbReference type="SMART" id="SM00179">
    <property type="entry name" value="EGF_CA"/>
    <property type="match status" value="2"/>
</dbReference>
<evidence type="ECO:0000256" key="5">
    <source>
        <dbReference type="PROSITE-ProRule" id="PRU00076"/>
    </source>
</evidence>
<feature type="domain" description="EGF-like" evidence="6">
    <location>
        <begin position="331"/>
        <end position="368"/>
    </location>
</feature>
<feature type="domain" description="EGF-like" evidence="6">
    <location>
        <begin position="205"/>
        <end position="241"/>
    </location>
</feature>
<dbReference type="GO" id="GO:0032991">
    <property type="term" value="C:protein-containing complex"/>
    <property type="evidence" value="ECO:0007669"/>
    <property type="project" value="TreeGrafter"/>
</dbReference>
<keyword evidence="1 5" id="KW-0245">EGF-like domain</keyword>
<feature type="disulfide bond" evidence="5">
    <location>
        <begin position="270"/>
        <end position="279"/>
    </location>
</feature>
<dbReference type="InterPro" id="IPR000742">
    <property type="entry name" value="EGF"/>
</dbReference>
<dbReference type="PROSITE" id="PS50026">
    <property type="entry name" value="EGF_3"/>
    <property type="match status" value="7"/>
</dbReference>
<comment type="caution">
    <text evidence="5">Lacks conserved residue(s) required for the propagation of feature annotation.</text>
</comment>
<dbReference type="GO" id="GO:0005509">
    <property type="term" value="F:calcium ion binding"/>
    <property type="evidence" value="ECO:0007669"/>
    <property type="project" value="InterPro"/>
</dbReference>
<feature type="disulfide bond" evidence="5">
    <location>
        <begin position="231"/>
        <end position="240"/>
    </location>
</feature>
<dbReference type="GO" id="GO:0005886">
    <property type="term" value="C:plasma membrane"/>
    <property type="evidence" value="ECO:0007669"/>
    <property type="project" value="TreeGrafter"/>
</dbReference>
<evidence type="ECO:0000256" key="3">
    <source>
        <dbReference type="ARBA" id="ARBA00022737"/>
    </source>
</evidence>
<feature type="disulfide bond" evidence="5">
    <location>
        <begin position="31"/>
        <end position="40"/>
    </location>
</feature>
<feature type="disulfide bond" evidence="5">
    <location>
        <begin position="320"/>
        <end position="329"/>
    </location>
</feature>